<dbReference type="InterPro" id="IPR029063">
    <property type="entry name" value="SAM-dependent_MTases_sf"/>
</dbReference>
<comment type="caution">
    <text evidence="1">The sequence shown here is derived from an EMBL/GenBank/DDBJ whole genome shotgun (WGS) entry which is preliminary data.</text>
</comment>
<dbReference type="Proteomes" id="UP001190700">
    <property type="component" value="Unassembled WGS sequence"/>
</dbReference>
<dbReference type="AlphaFoldDB" id="A0AAE0C3D2"/>
<sequence length="214" mass="23311">MGSENDPLSAIPGVLSGAERTRLAEVVPEEWKEAAIAAIIEEEDGQPNLWIGQRSINFPVHDHAIRLSVPNKACCGLGSRVWAASWLLSFYLKAQPELLAGKRVLELGAGIGLTGLVAAGCGALEVVLTEYERTVLGYLSANIKENTDTRGVNPLRATSKWLGECRVRLAECRFEDDLRSLDPMHVPKPVDKMSIKLDAAEQFDVIIGSDIVYT</sequence>
<feature type="non-terminal residue" evidence="1">
    <location>
        <position position="214"/>
    </location>
</feature>
<dbReference type="EMBL" id="LGRX02029207">
    <property type="protein sequence ID" value="KAK3247109.1"/>
    <property type="molecule type" value="Genomic_DNA"/>
</dbReference>
<keyword evidence="2" id="KW-1185">Reference proteome</keyword>
<organism evidence="1 2">
    <name type="scientific">Cymbomonas tetramitiformis</name>
    <dbReference type="NCBI Taxonomy" id="36881"/>
    <lineage>
        <taxon>Eukaryota</taxon>
        <taxon>Viridiplantae</taxon>
        <taxon>Chlorophyta</taxon>
        <taxon>Pyramimonadophyceae</taxon>
        <taxon>Pyramimonadales</taxon>
        <taxon>Pyramimonadaceae</taxon>
        <taxon>Cymbomonas</taxon>
    </lineage>
</organism>
<dbReference type="Gene3D" id="3.40.50.150">
    <property type="entry name" value="Vaccinia Virus protein VP39"/>
    <property type="match status" value="1"/>
</dbReference>
<gene>
    <name evidence="1" type="ORF">CYMTET_43383</name>
</gene>
<dbReference type="SUPFAM" id="SSF53335">
    <property type="entry name" value="S-adenosyl-L-methionine-dependent methyltransferases"/>
    <property type="match status" value="1"/>
</dbReference>
<evidence type="ECO:0000313" key="2">
    <source>
        <dbReference type="Proteomes" id="UP001190700"/>
    </source>
</evidence>
<dbReference type="InterPro" id="IPR019410">
    <property type="entry name" value="Methyltransf_16"/>
</dbReference>
<dbReference type="Pfam" id="PF10294">
    <property type="entry name" value="Methyltransf_16"/>
    <property type="match status" value="1"/>
</dbReference>
<protein>
    <submittedName>
        <fullName evidence="1">Uncharacterized protein</fullName>
    </submittedName>
</protein>
<evidence type="ECO:0000313" key="1">
    <source>
        <dbReference type="EMBL" id="KAK3247109.1"/>
    </source>
</evidence>
<reference evidence="1 2" key="1">
    <citation type="journal article" date="2015" name="Genome Biol. Evol.">
        <title>Comparative Genomics of a Bacterivorous Green Alga Reveals Evolutionary Causalities and Consequences of Phago-Mixotrophic Mode of Nutrition.</title>
        <authorList>
            <person name="Burns J.A."/>
            <person name="Paasch A."/>
            <person name="Narechania A."/>
            <person name="Kim E."/>
        </authorList>
    </citation>
    <scope>NUCLEOTIDE SEQUENCE [LARGE SCALE GENOMIC DNA]</scope>
    <source>
        <strain evidence="1 2">PLY_AMNH</strain>
    </source>
</reference>
<name>A0AAE0C3D2_9CHLO</name>
<dbReference type="PANTHER" id="PTHR14614">
    <property type="entry name" value="HEPATOCELLULAR CARCINOMA-ASSOCIATED ANTIGEN"/>
    <property type="match status" value="1"/>
</dbReference>
<accession>A0AAE0C3D2</accession>
<proteinExistence type="predicted"/>